<reference evidence="2 3" key="1">
    <citation type="submission" date="2020-08" db="EMBL/GenBank/DDBJ databases">
        <title>Sequencing the genomes of 1000 actinobacteria strains.</title>
        <authorList>
            <person name="Klenk H.-P."/>
        </authorList>
    </citation>
    <scope>NUCLEOTIDE SEQUENCE [LARGE SCALE GENOMIC DNA]</scope>
    <source>
        <strain evidence="2 3">DSM 43149</strain>
    </source>
</reference>
<proteinExistence type="predicted"/>
<keyword evidence="3" id="KW-1185">Reference proteome</keyword>
<organism evidence="2 3">
    <name type="scientific">Actinoplanes digitatis</name>
    <dbReference type="NCBI Taxonomy" id="1868"/>
    <lineage>
        <taxon>Bacteria</taxon>
        <taxon>Bacillati</taxon>
        <taxon>Actinomycetota</taxon>
        <taxon>Actinomycetes</taxon>
        <taxon>Micromonosporales</taxon>
        <taxon>Micromonosporaceae</taxon>
        <taxon>Actinoplanes</taxon>
    </lineage>
</organism>
<accession>A0A7W7HVP7</accession>
<dbReference type="AlphaFoldDB" id="A0A7W7HVP7"/>
<evidence type="ECO:0000313" key="3">
    <source>
        <dbReference type="Proteomes" id="UP000578112"/>
    </source>
</evidence>
<protein>
    <submittedName>
        <fullName evidence="2">Uncharacterized protein</fullName>
    </submittedName>
</protein>
<feature type="compositionally biased region" description="Low complexity" evidence="1">
    <location>
        <begin position="33"/>
        <end position="66"/>
    </location>
</feature>
<dbReference type="EMBL" id="JACHNH010000001">
    <property type="protein sequence ID" value="MBB4761620.1"/>
    <property type="molecule type" value="Genomic_DNA"/>
</dbReference>
<gene>
    <name evidence="2" type="ORF">BJ971_002176</name>
</gene>
<evidence type="ECO:0000313" key="2">
    <source>
        <dbReference type="EMBL" id="MBB4761620.1"/>
    </source>
</evidence>
<name>A0A7W7HVP7_9ACTN</name>
<feature type="region of interest" description="Disordered" evidence="1">
    <location>
        <begin position="33"/>
        <end position="69"/>
    </location>
</feature>
<evidence type="ECO:0000256" key="1">
    <source>
        <dbReference type="SAM" id="MobiDB-lite"/>
    </source>
</evidence>
<comment type="caution">
    <text evidence="2">The sequence shown here is derived from an EMBL/GenBank/DDBJ whole genome shotgun (WGS) entry which is preliminary data.</text>
</comment>
<sequence length="179" mass="18478">MVPEVYSSVTGCSGRISRQRFSNAAGSLRCAASPSSRIRGSSSAMTTRRSSGSSARIGSQRASSAGPSSTTTCAALCNATYLSCSVLSVEYTVEGTAPRCSAARSTSQCSARPDIMISMWVPGARPISARPRESTATSWCSCAHVRVSSRPNVLSAGRSPNAVALRCSSAGMVRSIVAL</sequence>
<dbReference type="Proteomes" id="UP000578112">
    <property type="component" value="Unassembled WGS sequence"/>
</dbReference>